<keyword evidence="2" id="KW-0012">Acyltransferase</keyword>
<dbReference type="PANTHER" id="PTHR43877:SF2">
    <property type="entry name" value="AMINOALKYLPHOSPHONATE N-ACETYLTRANSFERASE-RELATED"/>
    <property type="match status" value="1"/>
</dbReference>
<organism evidence="4 5">
    <name type="scientific">Niallia oryzisoli</name>
    <dbReference type="NCBI Taxonomy" id="1737571"/>
    <lineage>
        <taxon>Bacteria</taxon>
        <taxon>Bacillati</taxon>
        <taxon>Bacillota</taxon>
        <taxon>Bacilli</taxon>
        <taxon>Bacillales</taxon>
        <taxon>Bacillaceae</taxon>
        <taxon>Niallia</taxon>
    </lineage>
</organism>
<proteinExistence type="predicted"/>
<dbReference type="PANTHER" id="PTHR43877">
    <property type="entry name" value="AMINOALKYLPHOSPHONATE N-ACETYLTRANSFERASE-RELATED-RELATED"/>
    <property type="match status" value="1"/>
</dbReference>
<keyword evidence="1" id="KW-0808">Transferase</keyword>
<dbReference type="Gene3D" id="3.40.630.30">
    <property type="match status" value="1"/>
</dbReference>
<dbReference type="SUPFAM" id="SSF55729">
    <property type="entry name" value="Acyl-CoA N-acyltransferases (Nat)"/>
    <property type="match status" value="1"/>
</dbReference>
<keyword evidence="5" id="KW-1185">Reference proteome</keyword>
<evidence type="ECO:0000313" key="4">
    <source>
        <dbReference type="EMBL" id="WVX78893.1"/>
    </source>
</evidence>
<dbReference type="PROSITE" id="PS51186">
    <property type="entry name" value="GNAT"/>
    <property type="match status" value="1"/>
</dbReference>
<gene>
    <name evidence="4" type="ORF">R4Z09_16415</name>
</gene>
<dbReference type="InterPro" id="IPR050832">
    <property type="entry name" value="Bact_Acetyltransf"/>
</dbReference>
<dbReference type="Proteomes" id="UP001357223">
    <property type="component" value="Chromosome"/>
</dbReference>
<evidence type="ECO:0000313" key="5">
    <source>
        <dbReference type="Proteomes" id="UP001357223"/>
    </source>
</evidence>
<sequence length="168" mass="19342">MIRKGRNEDIPAIMKLVKDTVQIMKEEKSDQWDEKYPTVTIFENDAKNESLYVYEENGKVFGSITVDTNLPNEYHDISWRKKTSAYTFHRLVISAAARKKGMASSLIAYAEKIALQNNVPYMKIDTYSLNKKAQALFEKCGYVKAGEMAFHGKENPFYCYDKILTDQA</sequence>
<feature type="domain" description="N-acetyltransferase" evidence="3">
    <location>
        <begin position="1"/>
        <end position="165"/>
    </location>
</feature>
<accession>A0ABZ2C7Q9</accession>
<evidence type="ECO:0000256" key="2">
    <source>
        <dbReference type="ARBA" id="ARBA00023315"/>
    </source>
</evidence>
<dbReference type="InterPro" id="IPR016181">
    <property type="entry name" value="Acyl_CoA_acyltransferase"/>
</dbReference>
<dbReference type="Pfam" id="PF00583">
    <property type="entry name" value="Acetyltransf_1"/>
    <property type="match status" value="1"/>
</dbReference>
<dbReference type="RefSeq" id="WP_338447827.1">
    <property type="nucleotide sequence ID" value="NZ_CP137640.1"/>
</dbReference>
<protein>
    <submittedName>
        <fullName evidence="4">GNAT family N-acetyltransferase</fullName>
    </submittedName>
</protein>
<evidence type="ECO:0000256" key="1">
    <source>
        <dbReference type="ARBA" id="ARBA00022679"/>
    </source>
</evidence>
<reference evidence="4 5" key="1">
    <citation type="submission" date="2023-10" db="EMBL/GenBank/DDBJ databases">
        <title>Niallia locisalis sp.nov. isolated from a salt pond sample.</title>
        <authorList>
            <person name="Li X.-J."/>
            <person name="Dong L."/>
        </authorList>
    </citation>
    <scope>NUCLEOTIDE SEQUENCE [LARGE SCALE GENOMIC DNA]</scope>
    <source>
        <strain evidence="4 5">DSM 29761</strain>
    </source>
</reference>
<name>A0ABZ2C7Q9_9BACI</name>
<dbReference type="InterPro" id="IPR000182">
    <property type="entry name" value="GNAT_dom"/>
</dbReference>
<evidence type="ECO:0000259" key="3">
    <source>
        <dbReference type="PROSITE" id="PS51186"/>
    </source>
</evidence>
<dbReference type="EMBL" id="CP137640">
    <property type="protein sequence ID" value="WVX78893.1"/>
    <property type="molecule type" value="Genomic_DNA"/>
</dbReference>